<evidence type="ECO:0000256" key="3">
    <source>
        <dbReference type="ARBA" id="ARBA00023002"/>
    </source>
</evidence>
<evidence type="ECO:0000313" key="6">
    <source>
        <dbReference type="EMBL" id="CAI5448144.1"/>
    </source>
</evidence>
<dbReference type="GO" id="GO:0045252">
    <property type="term" value="C:oxoglutarate dehydrogenase complex"/>
    <property type="evidence" value="ECO:0007669"/>
    <property type="project" value="TreeGrafter"/>
</dbReference>
<feature type="region of interest" description="Disordered" evidence="5">
    <location>
        <begin position="1"/>
        <end position="21"/>
    </location>
</feature>
<evidence type="ECO:0000256" key="2">
    <source>
        <dbReference type="ARBA" id="ARBA00006936"/>
    </source>
</evidence>
<sequence length="66" mass="7581">MLLPHDSEGMGSKHSSERPESFLQMCNEDDEIEFNKVAFGGTFETQQLHDTIWIVANFPTPINIYH</sequence>
<evidence type="ECO:0000256" key="4">
    <source>
        <dbReference type="ARBA" id="ARBA00023052"/>
    </source>
</evidence>
<comment type="similarity">
    <text evidence="2">Belongs to the alpha-ketoglutarate dehydrogenase family.</text>
</comment>
<dbReference type="PANTHER" id="PTHR23152:SF4">
    <property type="entry name" value="2-OXOADIPATE DEHYDROGENASE COMPLEX COMPONENT E1"/>
    <property type="match status" value="1"/>
</dbReference>
<keyword evidence="4" id="KW-0786">Thiamine pyrophosphate</keyword>
<reference evidence="6" key="1">
    <citation type="submission" date="2022-11" db="EMBL/GenBank/DDBJ databases">
        <authorList>
            <person name="Kikuchi T."/>
        </authorList>
    </citation>
    <scope>NUCLEOTIDE SEQUENCE</scope>
    <source>
        <strain evidence="6">PS1010</strain>
    </source>
</reference>
<dbReference type="EMBL" id="CANHGI010000004">
    <property type="protein sequence ID" value="CAI5448144.1"/>
    <property type="molecule type" value="Genomic_DNA"/>
</dbReference>
<dbReference type="InterPro" id="IPR011603">
    <property type="entry name" value="2oxoglutarate_DH_E1"/>
</dbReference>
<dbReference type="PANTHER" id="PTHR23152">
    <property type="entry name" value="2-OXOGLUTARATE DEHYDROGENASE"/>
    <property type="match status" value="1"/>
</dbReference>
<evidence type="ECO:0000256" key="1">
    <source>
        <dbReference type="ARBA" id="ARBA00001964"/>
    </source>
</evidence>
<dbReference type="GO" id="GO:0005739">
    <property type="term" value="C:mitochondrion"/>
    <property type="evidence" value="ECO:0007669"/>
    <property type="project" value="TreeGrafter"/>
</dbReference>
<keyword evidence="7" id="KW-1185">Reference proteome</keyword>
<name>A0A9P1INJ5_9PELO</name>
<accession>A0A9P1INJ5</accession>
<proteinExistence type="inferred from homology"/>
<evidence type="ECO:0000313" key="7">
    <source>
        <dbReference type="Proteomes" id="UP001152747"/>
    </source>
</evidence>
<dbReference type="Proteomes" id="UP001152747">
    <property type="component" value="Unassembled WGS sequence"/>
</dbReference>
<evidence type="ECO:0000256" key="5">
    <source>
        <dbReference type="SAM" id="MobiDB-lite"/>
    </source>
</evidence>
<dbReference type="GO" id="GO:0030976">
    <property type="term" value="F:thiamine pyrophosphate binding"/>
    <property type="evidence" value="ECO:0007669"/>
    <property type="project" value="InterPro"/>
</dbReference>
<organism evidence="6 7">
    <name type="scientific">Caenorhabditis angaria</name>
    <dbReference type="NCBI Taxonomy" id="860376"/>
    <lineage>
        <taxon>Eukaryota</taxon>
        <taxon>Metazoa</taxon>
        <taxon>Ecdysozoa</taxon>
        <taxon>Nematoda</taxon>
        <taxon>Chromadorea</taxon>
        <taxon>Rhabditida</taxon>
        <taxon>Rhabditina</taxon>
        <taxon>Rhabditomorpha</taxon>
        <taxon>Rhabditoidea</taxon>
        <taxon>Rhabditidae</taxon>
        <taxon>Peloderinae</taxon>
        <taxon>Caenorhabditis</taxon>
    </lineage>
</organism>
<protein>
    <submittedName>
        <fullName evidence="6">Uncharacterized protein</fullName>
    </submittedName>
</protein>
<dbReference type="Gene3D" id="3.40.50.12470">
    <property type="match status" value="1"/>
</dbReference>
<keyword evidence="3" id="KW-0560">Oxidoreductase</keyword>
<dbReference type="GO" id="GO:0006099">
    <property type="term" value="P:tricarboxylic acid cycle"/>
    <property type="evidence" value="ECO:0007669"/>
    <property type="project" value="TreeGrafter"/>
</dbReference>
<dbReference type="AlphaFoldDB" id="A0A9P1INJ5"/>
<dbReference type="GO" id="GO:0004591">
    <property type="term" value="F:oxoglutarate dehydrogenase (succinyl-transferring) activity"/>
    <property type="evidence" value="ECO:0007669"/>
    <property type="project" value="TreeGrafter"/>
</dbReference>
<comment type="cofactor">
    <cofactor evidence="1">
        <name>thiamine diphosphate</name>
        <dbReference type="ChEBI" id="CHEBI:58937"/>
    </cofactor>
</comment>
<comment type="caution">
    <text evidence="6">The sequence shown here is derived from an EMBL/GenBank/DDBJ whole genome shotgun (WGS) entry which is preliminary data.</text>
</comment>
<gene>
    <name evidence="6" type="ORF">CAMP_LOCUS10781</name>
</gene>